<evidence type="ECO:0000313" key="2">
    <source>
        <dbReference type="EMBL" id="MEQ2257085.1"/>
    </source>
</evidence>
<dbReference type="Proteomes" id="UP001482620">
    <property type="component" value="Unassembled WGS sequence"/>
</dbReference>
<keyword evidence="3" id="KW-1185">Reference proteome</keyword>
<evidence type="ECO:0000256" key="1">
    <source>
        <dbReference type="SAM" id="MobiDB-lite"/>
    </source>
</evidence>
<feature type="compositionally biased region" description="Pro residues" evidence="1">
    <location>
        <begin position="98"/>
        <end position="110"/>
    </location>
</feature>
<feature type="region of interest" description="Disordered" evidence="1">
    <location>
        <begin position="58"/>
        <end position="110"/>
    </location>
</feature>
<name>A0ABV0VIL1_9TELE</name>
<feature type="non-terminal residue" evidence="2">
    <location>
        <position position="110"/>
    </location>
</feature>
<proteinExistence type="predicted"/>
<gene>
    <name evidence="2" type="ORF">ILYODFUR_030891</name>
</gene>
<sequence length="110" mass="12189">MRNAGRDKLPKCMQLHLKIKVVLQSMGSGKLNTDAFNIFHFFEKLKTMYPLSFHSHSSSYALSGTGSRGRQTQQTQQRDAQASLSPDTSSSSSGRSPRPVPDQPRDIVPP</sequence>
<dbReference type="EMBL" id="JAHRIQ010108950">
    <property type="protein sequence ID" value="MEQ2257085.1"/>
    <property type="molecule type" value="Genomic_DNA"/>
</dbReference>
<evidence type="ECO:0000313" key="3">
    <source>
        <dbReference type="Proteomes" id="UP001482620"/>
    </source>
</evidence>
<organism evidence="2 3">
    <name type="scientific">Ilyodon furcidens</name>
    <name type="common">goldbreast splitfin</name>
    <dbReference type="NCBI Taxonomy" id="33524"/>
    <lineage>
        <taxon>Eukaryota</taxon>
        <taxon>Metazoa</taxon>
        <taxon>Chordata</taxon>
        <taxon>Craniata</taxon>
        <taxon>Vertebrata</taxon>
        <taxon>Euteleostomi</taxon>
        <taxon>Actinopterygii</taxon>
        <taxon>Neopterygii</taxon>
        <taxon>Teleostei</taxon>
        <taxon>Neoteleostei</taxon>
        <taxon>Acanthomorphata</taxon>
        <taxon>Ovalentaria</taxon>
        <taxon>Atherinomorphae</taxon>
        <taxon>Cyprinodontiformes</taxon>
        <taxon>Goodeidae</taxon>
        <taxon>Ilyodon</taxon>
    </lineage>
</organism>
<feature type="compositionally biased region" description="Low complexity" evidence="1">
    <location>
        <begin position="58"/>
        <end position="97"/>
    </location>
</feature>
<accession>A0ABV0VIL1</accession>
<reference evidence="2 3" key="1">
    <citation type="submission" date="2021-06" db="EMBL/GenBank/DDBJ databases">
        <authorList>
            <person name="Palmer J.M."/>
        </authorList>
    </citation>
    <scope>NUCLEOTIDE SEQUENCE [LARGE SCALE GENOMIC DNA]</scope>
    <source>
        <strain evidence="3">if_2019</strain>
        <tissue evidence="2">Muscle</tissue>
    </source>
</reference>
<comment type="caution">
    <text evidence="2">The sequence shown here is derived from an EMBL/GenBank/DDBJ whole genome shotgun (WGS) entry which is preliminary data.</text>
</comment>
<protein>
    <submittedName>
        <fullName evidence="2">Uncharacterized protein</fullName>
    </submittedName>
</protein>